<sequence>MAGRRVNVNVGVLGHIDSGKTALARALSTTASTAAFDKQPQSRERGITLDLGFSCFSVPLPAHLRPAPGAGPEPEPEPRLQVTLVDCPGHASLIRTIIGGAQIIDLMMLVIDVTKGMQTQSAECLVIGQIACQKLVVVLNKTDLLPEGKKQAAIDRMTKKMQKTLESTKFRGAPVIPVAAKPGGPDAPETEAPQGIPELIELLTSQISIPTRDPSGPFLMSVDHCFSIKGQGTVMTGTILSGSVSLGDSVEIPALKVVRKVKSMQMFHTPVSSAVQGDRLGICVTQFDPKLLERGLVCAPESLHTVHAALISVEKIPYFRGPLQTKAKFHITVGHETVMGRVMFFGPAPDSLDREPVLDSFDFSREYLFQEQYLCPGPDPAAAHAAKADEKAGQVLAGRCPQQQWALVEFEKPVTCPRLCLVIGSRLDADIHANTCRLAFHGVLLHGLEDRNYAESALPTLRVYKLKQKHGVVERVLDDHSVIGRSLFKKETNIQLFVGLRVQLSTGELGVIDSAFGQSGKFKVHVPEKKRETPKTSEMRRDSPETSEMRRDSPETGKMRKDTPETSQIRRDSPETSEMLEPCPRPDREPPSPHAPLRRLLRPCPWHRQRCQGFCGSGLGLAGGTHMMLHPRGSSSTRPPATHLSTGGRFLGGPAASWPGPHLVEDAVGGLWSRAAQP</sequence>
<comment type="subcellular location">
    <subcellularLocation>
        <location evidence="4">Cytoplasm</location>
    </subcellularLocation>
    <subcellularLocation>
        <location evidence="3">Nucleus</location>
    </subcellularLocation>
</comment>
<dbReference type="AlphaFoldDB" id="A0AAA9TPD5"/>
<dbReference type="GO" id="GO:0003924">
    <property type="term" value="F:GTPase activity"/>
    <property type="evidence" value="ECO:0007669"/>
    <property type="project" value="Ensembl"/>
</dbReference>
<dbReference type="InterPro" id="IPR000795">
    <property type="entry name" value="T_Tr_GTP-bd_dom"/>
</dbReference>
<keyword evidence="8" id="KW-0597">Phosphoprotein</keyword>
<dbReference type="GO" id="GO:0005525">
    <property type="term" value="F:GTP binding"/>
    <property type="evidence" value="ECO:0007669"/>
    <property type="project" value="UniProtKB-KW"/>
</dbReference>
<evidence type="ECO:0000256" key="2">
    <source>
        <dbReference type="ARBA" id="ARBA00001946"/>
    </source>
</evidence>
<dbReference type="GO" id="GO:0003746">
    <property type="term" value="F:translation elongation factor activity"/>
    <property type="evidence" value="ECO:0007669"/>
    <property type="project" value="Ensembl"/>
</dbReference>
<dbReference type="Gene3D" id="3.40.50.300">
    <property type="entry name" value="P-loop containing nucleotide triphosphate hydrolases"/>
    <property type="match status" value="1"/>
</dbReference>
<dbReference type="GeneTree" id="ENSGT00940000158170"/>
<keyword evidence="13" id="KW-0539">Nucleus</keyword>
<evidence type="ECO:0000256" key="4">
    <source>
        <dbReference type="ARBA" id="ARBA00004496"/>
    </source>
</evidence>
<protein>
    <recommendedName>
        <fullName evidence="5">Selenocysteine-specific elongation factor</fullName>
    </recommendedName>
    <alternativeName>
        <fullName evidence="17">Elongation factor sec</fullName>
    </alternativeName>
    <alternativeName>
        <fullName evidence="16">Eukaryotic elongation factor, selenocysteine-tRNA-specific</fullName>
    </alternativeName>
</protein>
<comment type="function">
    <text evidence="15">Translation factor required for the incorporation of the rare amino acid selenocysteine encoded by UGA codons. Replaces the eRF1-eRF3-GTP ternary complex for the insertion of selenocysteine directed by the UGA codon. Insertion of selenocysteine at UGA codons is mediated by SECISBP2 and EEFSEC: SECISBP2 (1) specifically binds the SECIS sequence once the 80S ribosome encounters an in-frame UGA codon and (2) contacts the RPS27A/eS31 of the 40S ribosome before ribosome stalling. (3) GTP-bound EEFSEC then delivers selenocysteinyl-tRNA(Sec) to the 80S ribosome and adopts a preaccommodated state conformation. (4) After GTP hydrolysis, EEFSEC dissociates from the assembly, selenocysteinyl-tRNA(Sec) accommodates, and peptide bond synthesis and selenoprotein elongation occur.</text>
</comment>
<dbReference type="GO" id="GO:1990904">
    <property type="term" value="C:ribonucleoprotein complex"/>
    <property type="evidence" value="ECO:0007669"/>
    <property type="project" value="Ensembl"/>
</dbReference>
<feature type="domain" description="Tr-type G" evidence="19">
    <location>
        <begin position="5"/>
        <end position="211"/>
    </location>
</feature>
<dbReference type="Gene3D" id="2.40.30.10">
    <property type="entry name" value="Translation factors"/>
    <property type="match status" value="1"/>
</dbReference>
<evidence type="ECO:0000256" key="7">
    <source>
        <dbReference type="ARBA" id="ARBA00022490"/>
    </source>
</evidence>
<evidence type="ECO:0000256" key="17">
    <source>
        <dbReference type="ARBA" id="ARBA00082387"/>
    </source>
</evidence>
<evidence type="ECO:0000313" key="20">
    <source>
        <dbReference type="Ensembl" id="ENSBTAP00000100410.1"/>
    </source>
</evidence>
<dbReference type="InterPro" id="IPR049393">
    <property type="entry name" value="eEFSec_III"/>
</dbReference>
<evidence type="ECO:0000259" key="19">
    <source>
        <dbReference type="PROSITE" id="PS51722"/>
    </source>
</evidence>
<dbReference type="InterPro" id="IPR027417">
    <property type="entry name" value="P-loop_NTPase"/>
</dbReference>
<evidence type="ECO:0000256" key="11">
    <source>
        <dbReference type="ARBA" id="ARBA00022917"/>
    </source>
</evidence>
<dbReference type="Pfam" id="PF21208">
    <property type="entry name" value="euk_SelB_III"/>
    <property type="match status" value="1"/>
</dbReference>
<keyword evidence="7" id="KW-0963">Cytoplasm</keyword>
<comment type="catalytic activity">
    <reaction evidence="14">
        <text>GTP + H2O = GDP + phosphate + H(+)</text>
        <dbReference type="Rhea" id="RHEA:19669"/>
        <dbReference type="ChEBI" id="CHEBI:15377"/>
        <dbReference type="ChEBI" id="CHEBI:15378"/>
        <dbReference type="ChEBI" id="CHEBI:37565"/>
        <dbReference type="ChEBI" id="CHEBI:43474"/>
        <dbReference type="ChEBI" id="CHEBI:58189"/>
    </reaction>
    <physiologicalReaction direction="left-to-right" evidence="14">
        <dbReference type="Rhea" id="RHEA:19670"/>
    </physiologicalReaction>
</comment>
<evidence type="ECO:0000256" key="5">
    <source>
        <dbReference type="ARBA" id="ARBA00015953"/>
    </source>
</evidence>
<dbReference type="PRINTS" id="PR00315">
    <property type="entry name" value="ELONGATNFCT"/>
</dbReference>
<keyword evidence="11" id="KW-0648">Protein biosynthesis</keyword>
<dbReference type="Ensembl" id="ENSBTAT00000133718.1">
    <property type="protein sequence ID" value="ENSBTAP00000100410.1"/>
    <property type="gene ID" value="ENSBTAG00000030962.4"/>
</dbReference>
<proteinExistence type="predicted"/>
<comment type="cofactor">
    <cofactor evidence="1">
        <name>Mn(2+)</name>
        <dbReference type="ChEBI" id="CHEBI:29035"/>
    </cofactor>
</comment>
<organism evidence="20 21">
    <name type="scientific">Bos taurus</name>
    <name type="common">Bovine</name>
    <dbReference type="NCBI Taxonomy" id="9913"/>
    <lineage>
        <taxon>Eukaryota</taxon>
        <taxon>Metazoa</taxon>
        <taxon>Chordata</taxon>
        <taxon>Craniata</taxon>
        <taxon>Vertebrata</taxon>
        <taxon>Euteleostomi</taxon>
        <taxon>Mammalia</taxon>
        <taxon>Eutheria</taxon>
        <taxon>Laurasiatheria</taxon>
        <taxon>Artiodactyla</taxon>
        <taxon>Ruminantia</taxon>
        <taxon>Pecora</taxon>
        <taxon>Bovidae</taxon>
        <taxon>Bovinae</taxon>
        <taxon>Bos</taxon>
    </lineage>
</organism>
<dbReference type="InterPro" id="IPR049394">
    <property type="entry name" value="eEFSec_C"/>
</dbReference>
<dbReference type="CDD" id="cd01889">
    <property type="entry name" value="SelB_euk"/>
    <property type="match status" value="1"/>
</dbReference>
<name>A0AAA9TPD5_BOVIN</name>
<keyword evidence="9" id="KW-0547">Nucleotide-binding</keyword>
<comment type="cofactor">
    <cofactor evidence="2">
        <name>Mg(2+)</name>
        <dbReference type="ChEBI" id="CHEBI:18420"/>
    </cofactor>
</comment>
<reference evidence="20" key="2">
    <citation type="submission" date="2025-08" db="UniProtKB">
        <authorList>
            <consortium name="Ensembl"/>
        </authorList>
    </citation>
    <scope>IDENTIFICATION</scope>
    <source>
        <strain evidence="20">Hereford</strain>
    </source>
</reference>
<dbReference type="GO" id="GO:0043021">
    <property type="term" value="F:ribonucleoprotein complex binding"/>
    <property type="evidence" value="ECO:0007669"/>
    <property type="project" value="Ensembl"/>
</dbReference>
<evidence type="ECO:0000256" key="14">
    <source>
        <dbReference type="ARBA" id="ARBA00049117"/>
    </source>
</evidence>
<keyword evidence="6" id="KW-0488">Methylation</keyword>
<dbReference type="FunFam" id="2.40.30.10:FF:000052">
    <property type="entry name" value="Selenocysteine-specific elongation factor EF-Sec"/>
    <property type="match status" value="1"/>
</dbReference>
<dbReference type="GO" id="GO:0000049">
    <property type="term" value="F:tRNA binding"/>
    <property type="evidence" value="ECO:0007669"/>
    <property type="project" value="Ensembl"/>
</dbReference>
<dbReference type="InterPro" id="IPR050055">
    <property type="entry name" value="EF-Tu_GTPase"/>
</dbReference>
<dbReference type="Pfam" id="PF00009">
    <property type="entry name" value="GTP_EFTU"/>
    <property type="match status" value="1"/>
</dbReference>
<dbReference type="CDD" id="cd04094">
    <property type="entry name" value="eSelB_III"/>
    <property type="match status" value="1"/>
</dbReference>
<dbReference type="FunFam" id="3.40.50.300:FF:000900">
    <property type="entry name" value="Eukaryotic elongation factor, selenocysteine-tRNA-specific"/>
    <property type="match status" value="1"/>
</dbReference>
<dbReference type="Pfam" id="PF03144">
    <property type="entry name" value="GTP_EFTU_D2"/>
    <property type="match status" value="1"/>
</dbReference>
<evidence type="ECO:0000256" key="6">
    <source>
        <dbReference type="ARBA" id="ARBA00022481"/>
    </source>
</evidence>
<evidence type="ECO:0000256" key="13">
    <source>
        <dbReference type="ARBA" id="ARBA00023242"/>
    </source>
</evidence>
<evidence type="ECO:0000256" key="1">
    <source>
        <dbReference type="ARBA" id="ARBA00001936"/>
    </source>
</evidence>
<evidence type="ECO:0000256" key="16">
    <source>
        <dbReference type="ARBA" id="ARBA00076506"/>
    </source>
</evidence>
<evidence type="ECO:0000256" key="8">
    <source>
        <dbReference type="ARBA" id="ARBA00022553"/>
    </source>
</evidence>
<evidence type="ECO:0000256" key="9">
    <source>
        <dbReference type="ARBA" id="ARBA00022741"/>
    </source>
</evidence>
<keyword evidence="12" id="KW-0342">GTP-binding</keyword>
<gene>
    <name evidence="20" type="primary">EEFSEC</name>
</gene>
<evidence type="ECO:0000256" key="10">
    <source>
        <dbReference type="ARBA" id="ARBA00022801"/>
    </source>
</evidence>
<reference evidence="20" key="1">
    <citation type="submission" date="2018-03" db="EMBL/GenBank/DDBJ databases">
        <title>ARS-UCD1.2.</title>
        <authorList>
            <person name="Rosen B.D."/>
            <person name="Bickhart D.M."/>
            <person name="Koren S."/>
            <person name="Schnabel R.D."/>
            <person name="Hall R."/>
            <person name="Zimin A."/>
            <person name="Dreischer C."/>
            <person name="Schultheiss S."/>
            <person name="Schroeder S.G."/>
            <person name="Elsik C.G."/>
            <person name="Couldrey C."/>
            <person name="Liu G.E."/>
            <person name="Van Tassell C.P."/>
            <person name="Phillippy A.M."/>
            <person name="Smith T.P.L."/>
            <person name="Medrano J.F."/>
        </authorList>
    </citation>
    <scope>NUCLEOTIDE SEQUENCE [LARGE SCALE GENOMIC DNA]</scope>
    <source>
        <strain evidence="20">Hereford</strain>
    </source>
</reference>
<dbReference type="GO" id="GO:0005634">
    <property type="term" value="C:nucleus"/>
    <property type="evidence" value="ECO:0007669"/>
    <property type="project" value="UniProtKB-SubCell"/>
</dbReference>
<dbReference type="InterPro" id="IPR009000">
    <property type="entry name" value="Transl_B-barrel_sf"/>
</dbReference>
<evidence type="ECO:0000313" key="21">
    <source>
        <dbReference type="Proteomes" id="UP000009136"/>
    </source>
</evidence>
<evidence type="ECO:0000256" key="12">
    <source>
        <dbReference type="ARBA" id="ARBA00023134"/>
    </source>
</evidence>
<dbReference type="SUPFAM" id="SSF50447">
    <property type="entry name" value="Translation proteins"/>
    <property type="match status" value="1"/>
</dbReference>
<dbReference type="Proteomes" id="UP000009136">
    <property type="component" value="Chromosome 22"/>
</dbReference>
<evidence type="ECO:0000256" key="15">
    <source>
        <dbReference type="ARBA" id="ARBA00054716"/>
    </source>
</evidence>
<dbReference type="GO" id="GO:0005737">
    <property type="term" value="C:cytoplasm"/>
    <property type="evidence" value="ECO:0007669"/>
    <property type="project" value="UniProtKB-SubCell"/>
</dbReference>
<accession>A0AAA9TPD5</accession>
<feature type="region of interest" description="Disordered" evidence="18">
    <location>
        <begin position="523"/>
        <end position="596"/>
    </location>
</feature>
<dbReference type="PANTHER" id="PTHR43721:SF11">
    <property type="entry name" value="SELENOCYSTEINE-SPECIFIC ELONGATION FACTOR"/>
    <property type="match status" value="1"/>
</dbReference>
<dbReference type="InterPro" id="IPR004161">
    <property type="entry name" value="EFTu-like_2"/>
</dbReference>
<keyword evidence="21" id="KW-1185">Reference proteome</keyword>
<dbReference type="GO" id="GO:0035368">
    <property type="term" value="F:selenocysteine insertion sequence binding"/>
    <property type="evidence" value="ECO:0007669"/>
    <property type="project" value="Ensembl"/>
</dbReference>
<dbReference type="PROSITE" id="PS51722">
    <property type="entry name" value="G_TR_2"/>
    <property type="match status" value="1"/>
</dbReference>
<dbReference type="GO" id="GO:0001514">
    <property type="term" value="P:selenocysteine incorporation"/>
    <property type="evidence" value="ECO:0007669"/>
    <property type="project" value="Ensembl"/>
</dbReference>
<dbReference type="SUPFAM" id="SSF52540">
    <property type="entry name" value="P-loop containing nucleoside triphosphate hydrolases"/>
    <property type="match status" value="1"/>
</dbReference>
<reference evidence="20" key="3">
    <citation type="submission" date="2025-09" db="UniProtKB">
        <authorList>
            <consortium name="Ensembl"/>
        </authorList>
    </citation>
    <scope>IDENTIFICATION</scope>
    <source>
        <strain evidence="20">Hereford</strain>
    </source>
</reference>
<evidence type="ECO:0000256" key="18">
    <source>
        <dbReference type="SAM" id="MobiDB-lite"/>
    </source>
</evidence>
<keyword evidence="10" id="KW-0378">Hydrolase</keyword>
<dbReference type="PANTHER" id="PTHR43721">
    <property type="entry name" value="ELONGATION FACTOR TU-RELATED"/>
    <property type="match status" value="1"/>
</dbReference>
<dbReference type="CDD" id="cd03696">
    <property type="entry name" value="SelB_II"/>
    <property type="match status" value="1"/>
</dbReference>
<feature type="compositionally biased region" description="Basic and acidic residues" evidence="18">
    <location>
        <begin position="525"/>
        <end position="574"/>
    </location>
</feature>
<evidence type="ECO:0000256" key="3">
    <source>
        <dbReference type="ARBA" id="ARBA00004123"/>
    </source>
</evidence>
<dbReference type="Pfam" id="PF21131">
    <property type="entry name" value="eEFSec_4th"/>
    <property type="match status" value="1"/>
</dbReference>